<evidence type="ECO:0000313" key="2">
    <source>
        <dbReference type="Proteomes" id="UP000694050"/>
    </source>
</evidence>
<gene>
    <name evidence="1" type="ORF">Forpe1208_v011134</name>
</gene>
<accession>A0A8J5NQ42</accession>
<sequence length="186" mass="21015">MAAELDAMEREQDTAIKEVIYIPSRSASPAAAASTTPRAKPPQALYYLQEGVYAVYAKYKESREAWFNQQPPSASLTDRAYREAVGLPLGYNAVKYRWCREEGQMGPFVKLHNSFKLRDWTLEEMQSWIDADERCDDDADGQERGLLEAEGPDYIFRQGPASHMLSRMHQGGDMILPMRSPSSQSA</sequence>
<dbReference type="Proteomes" id="UP000694050">
    <property type="component" value="Unassembled WGS sequence"/>
</dbReference>
<organism evidence="1 2">
    <name type="scientific">Fusarium oxysporum f. sp. rapae</name>
    <dbReference type="NCBI Taxonomy" id="485398"/>
    <lineage>
        <taxon>Eukaryota</taxon>
        <taxon>Fungi</taxon>
        <taxon>Dikarya</taxon>
        <taxon>Ascomycota</taxon>
        <taxon>Pezizomycotina</taxon>
        <taxon>Sordariomycetes</taxon>
        <taxon>Hypocreomycetidae</taxon>
        <taxon>Hypocreales</taxon>
        <taxon>Nectriaceae</taxon>
        <taxon>Fusarium</taxon>
        <taxon>Fusarium oxysporum species complex</taxon>
    </lineage>
</organism>
<dbReference type="AlphaFoldDB" id="A0A8J5NQ42"/>
<protein>
    <submittedName>
        <fullName evidence="1">Uncharacterized protein</fullName>
    </submittedName>
</protein>
<name>A0A8J5NQ42_FUSOX</name>
<evidence type="ECO:0000313" key="1">
    <source>
        <dbReference type="EMBL" id="KAG7409931.1"/>
    </source>
</evidence>
<reference evidence="1" key="1">
    <citation type="submission" date="2021-04" db="EMBL/GenBank/DDBJ databases">
        <title>First draft genome resource for Brassicaceae pathogens Fusarium oxysporum f. sp. raphani and Fusarium oxysporum f. sp. rapae.</title>
        <authorList>
            <person name="Asai S."/>
        </authorList>
    </citation>
    <scope>NUCLEOTIDE SEQUENCE</scope>
    <source>
        <strain evidence="1">Tf1208</strain>
    </source>
</reference>
<comment type="caution">
    <text evidence="1">The sequence shown here is derived from an EMBL/GenBank/DDBJ whole genome shotgun (WGS) entry which is preliminary data.</text>
</comment>
<proteinExistence type="predicted"/>
<dbReference type="EMBL" id="JAELUQ010000008">
    <property type="protein sequence ID" value="KAG7409931.1"/>
    <property type="molecule type" value="Genomic_DNA"/>
</dbReference>